<proteinExistence type="predicted"/>
<sequence length="128" mass="14478">MSEERMRILNMLQEGKINAEEAEILLSALAKHDLSDSAADLKSFQAEKKQKKHLRIIVNEKGKEKVNMALPLGIAKTMLNFIPGPARAKLAENEINLDELNQSLEDLAEEREILRVEDDDETVIIKVE</sequence>
<evidence type="ECO:0000313" key="3">
    <source>
        <dbReference type="EMBL" id="MCC3144551.1"/>
    </source>
</evidence>
<organism evidence="3 4">
    <name type="scientific">Halanaerobium polyolivorans</name>
    <dbReference type="NCBI Taxonomy" id="2886943"/>
    <lineage>
        <taxon>Bacteria</taxon>
        <taxon>Bacillati</taxon>
        <taxon>Bacillota</taxon>
        <taxon>Clostridia</taxon>
        <taxon>Halanaerobiales</taxon>
        <taxon>Halanaerobiaceae</taxon>
        <taxon>Halanaerobium</taxon>
    </lineage>
</organism>
<comment type="caution">
    <text evidence="3">The sequence shown here is derived from an EMBL/GenBank/DDBJ whole genome shotgun (WGS) entry which is preliminary data.</text>
</comment>
<evidence type="ECO:0000259" key="2">
    <source>
        <dbReference type="Pfam" id="PF22746"/>
    </source>
</evidence>
<accession>A0AAW4WX75</accession>
<dbReference type="RefSeq" id="WP_229344413.1">
    <property type="nucleotide sequence ID" value="NZ_JAJFAT010000004.1"/>
</dbReference>
<feature type="coiled-coil region" evidence="1">
    <location>
        <begin position="90"/>
        <end position="117"/>
    </location>
</feature>
<protein>
    <recommendedName>
        <fullName evidence="2">YvlB/LiaX N-terminal domain-containing protein</fullName>
    </recommendedName>
</protein>
<gene>
    <name evidence="3" type="ORF">LJ207_04335</name>
</gene>
<reference evidence="3 4" key="1">
    <citation type="submission" date="2021-10" db="EMBL/GenBank/DDBJ databases">
        <authorList>
            <person name="Grouzdev D.S."/>
            <person name="Pantiukh K.S."/>
            <person name="Krutkina M.S."/>
        </authorList>
    </citation>
    <scope>NUCLEOTIDE SEQUENCE [LARGE SCALE GENOMIC DNA]</scope>
    <source>
        <strain evidence="3 4">Z-7514</strain>
    </source>
</reference>
<name>A0AAW4WX75_9FIRM</name>
<feature type="domain" description="YvlB/LiaX N-terminal" evidence="2">
    <location>
        <begin position="3"/>
        <end position="31"/>
    </location>
</feature>
<dbReference type="AlphaFoldDB" id="A0AAW4WX75"/>
<keyword evidence="1" id="KW-0175">Coiled coil</keyword>
<dbReference type="InterPro" id="IPR053959">
    <property type="entry name" value="YvlB/LiaX_N"/>
</dbReference>
<dbReference type="EMBL" id="JAJFAT010000004">
    <property type="protein sequence ID" value="MCC3144551.1"/>
    <property type="molecule type" value="Genomic_DNA"/>
</dbReference>
<evidence type="ECO:0000313" key="4">
    <source>
        <dbReference type="Proteomes" id="UP001199296"/>
    </source>
</evidence>
<dbReference type="Pfam" id="PF22746">
    <property type="entry name" value="SHOCT-like_DUF2089-C"/>
    <property type="match status" value="1"/>
</dbReference>
<evidence type="ECO:0000256" key="1">
    <source>
        <dbReference type="SAM" id="Coils"/>
    </source>
</evidence>
<dbReference type="Proteomes" id="UP001199296">
    <property type="component" value="Unassembled WGS sequence"/>
</dbReference>
<keyword evidence="4" id="KW-1185">Reference proteome</keyword>